<keyword evidence="2" id="KW-1185">Reference proteome</keyword>
<evidence type="ECO:0000313" key="2">
    <source>
        <dbReference type="Proteomes" id="UP001595989"/>
    </source>
</evidence>
<dbReference type="EMBL" id="JBHSFU010000015">
    <property type="protein sequence ID" value="MFC4560064.1"/>
    <property type="molecule type" value="Genomic_DNA"/>
</dbReference>
<name>A0ABV9DNX7_9BACI</name>
<dbReference type="Proteomes" id="UP001595989">
    <property type="component" value="Unassembled WGS sequence"/>
</dbReference>
<evidence type="ECO:0000313" key="1">
    <source>
        <dbReference type="EMBL" id="MFC4560064.1"/>
    </source>
</evidence>
<reference evidence="2" key="1">
    <citation type="journal article" date="2019" name="Int. J. Syst. Evol. Microbiol.">
        <title>The Global Catalogue of Microorganisms (GCM) 10K type strain sequencing project: providing services to taxonomists for standard genome sequencing and annotation.</title>
        <authorList>
            <consortium name="The Broad Institute Genomics Platform"/>
            <consortium name="The Broad Institute Genome Sequencing Center for Infectious Disease"/>
            <person name="Wu L."/>
            <person name="Ma J."/>
        </authorList>
    </citation>
    <scope>NUCLEOTIDE SEQUENCE [LARGE SCALE GENOMIC DNA]</scope>
    <source>
        <strain evidence="2">CGMCC 4.7426</strain>
    </source>
</reference>
<comment type="caution">
    <text evidence="1">The sequence shown here is derived from an EMBL/GenBank/DDBJ whole genome shotgun (WGS) entry which is preliminary data.</text>
</comment>
<dbReference type="RefSeq" id="WP_390299472.1">
    <property type="nucleotide sequence ID" value="NZ_JBHSFU010000015.1"/>
</dbReference>
<protein>
    <submittedName>
        <fullName evidence="1">Uncharacterized protein</fullName>
    </submittedName>
</protein>
<gene>
    <name evidence="1" type="ORF">ACFO3D_18045</name>
</gene>
<accession>A0ABV9DNX7</accession>
<organism evidence="1 2">
    <name type="scientific">Virgibacillus kekensis</name>
    <dbReference type="NCBI Taxonomy" id="202261"/>
    <lineage>
        <taxon>Bacteria</taxon>
        <taxon>Bacillati</taxon>
        <taxon>Bacillota</taxon>
        <taxon>Bacilli</taxon>
        <taxon>Bacillales</taxon>
        <taxon>Bacillaceae</taxon>
        <taxon>Virgibacillus</taxon>
    </lineage>
</organism>
<proteinExistence type="predicted"/>
<sequence length="40" mass="4397">MTFNKLIGLPEVDENKKLIEELLSVASSFGMNAFSLSIPI</sequence>